<dbReference type="AlphaFoldDB" id="A0A1W1ZB67"/>
<dbReference type="Gene3D" id="2.170.120.40">
    <property type="entry name" value="YbbR-like domain"/>
    <property type="match status" value="2"/>
</dbReference>
<gene>
    <name evidence="2" type="ORF">SAMN04487984_1234</name>
</gene>
<protein>
    <submittedName>
        <fullName evidence="2">YbbR domain-containing protein</fullName>
    </submittedName>
</protein>
<feature type="compositionally biased region" description="Polar residues" evidence="1">
    <location>
        <begin position="391"/>
        <end position="408"/>
    </location>
</feature>
<evidence type="ECO:0000313" key="2">
    <source>
        <dbReference type="EMBL" id="SMC45627.1"/>
    </source>
</evidence>
<keyword evidence="3" id="KW-1185">Reference proteome</keyword>
<feature type="compositionally biased region" description="Acidic residues" evidence="1">
    <location>
        <begin position="374"/>
        <end position="386"/>
    </location>
</feature>
<dbReference type="STRING" id="371602.SAMN04487984_1234"/>
<organism evidence="2 3">
    <name type="scientific">Aerococcus suis</name>
    <dbReference type="NCBI Taxonomy" id="371602"/>
    <lineage>
        <taxon>Bacteria</taxon>
        <taxon>Bacillati</taxon>
        <taxon>Bacillota</taxon>
        <taxon>Bacilli</taxon>
        <taxon>Lactobacillales</taxon>
        <taxon>Aerococcaceae</taxon>
        <taxon>Aerococcus</taxon>
    </lineage>
</organism>
<dbReference type="EMBL" id="FWXK01000007">
    <property type="protein sequence ID" value="SMC45627.1"/>
    <property type="molecule type" value="Genomic_DNA"/>
</dbReference>
<reference evidence="3" key="1">
    <citation type="submission" date="2017-04" db="EMBL/GenBank/DDBJ databases">
        <authorList>
            <person name="Varghese N."/>
            <person name="Submissions S."/>
        </authorList>
    </citation>
    <scope>NUCLEOTIDE SEQUENCE [LARGE SCALE GENOMIC DNA]</scope>
    <source>
        <strain evidence="3">DSM 21500</strain>
    </source>
</reference>
<evidence type="ECO:0000256" key="1">
    <source>
        <dbReference type="SAM" id="MobiDB-lite"/>
    </source>
</evidence>
<feature type="region of interest" description="Disordered" evidence="1">
    <location>
        <begin position="299"/>
        <end position="408"/>
    </location>
</feature>
<proteinExistence type="predicted"/>
<sequence>MMMNKFYENKIVLAILSLILALVLFVFVKTERSSRSPLELFQNVSEVTTETVSNVPVNIEGDVEQYYVTGLPESVTVKLSGPSNIIDQILESKDFQVVTEDLTDFEEGNHYIQLHVKDASDSVKYEISPSSVNITLETLHKETFPVSVNITNPDSVASGYEMTQNTTNPSEVTLSGSKAAIDSISDVHVDLKIPDGLKEDYTQEATVIAEDGDGTILNVNADPKQINATVEVGKTGRSVPITIETANERDDMTYDVENIGPNEATLIGDDSNGNIDQVTGTVDVSDITEETVVSVPLDVPNRVKSLNPDSVDVRVTPHQNTSDNNTNENSSASESSESAMESNQSSETNASTEDSQSSSESSNNSSTSQSSTSESEETPTEADAGEAADNSEVNPTGRPMNSQSGSHHSSFWEILASPFHTVANFFNHI</sequence>
<evidence type="ECO:0000313" key="3">
    <source>
        <dbReference type="Proteomes" id="UP000243884"/>
    </source>
</evidence>
<dbReference type="Gene3D" id="2.170.120.30">
    <property type="match status" value="1"/>
</dbReference>
<dbReference type="PANTHER" id="PTHR37804">
    <property type="entry name" value="CDAA REGULATORY PROTEIN CDAR"/>
    <property type="match status" value="1"/>
</dbReference>
<feature type="compositionally biased region" description="Low complexity" evidence="1">
    <location>
        <begin position="319"/>
        <end position="373"/>
    </location>
</feature>
<name>A0A1W1ZB67_9LACT</name>
<dbReference type="Pfam" id="PF07949">
    <property type="entry name" value="YbbR"/>
    <property type="match status" value="2"/>
</dbReference>
<dbReference type="InterPro" id="IPR012505">
    <property type="entry name" value="YbbR"/>
</dbReference>
<dbReference type="PANTHER" id="PTHR37804:SF1">
    <property type="entry name" value="CDAA REGULATORY PROTEIN CDAR"/>
    <property type="match status" value="1"/>
</dbReference>
<accession>A0A1W1ZB67</accession>
<dbReference type="Proteomes" id="UP000243884">
    <property type="component" value="Unassembled WGS sequence"/>
</dbReference>
<dbReference type="InterPro" id="IPR053154">
    <property type="entry name" value="c-di-AMP_regulator"/>
</dbReference>